<keyword evidence="1" id="KW-1133">Transmembrane helix</keyword>
<proteinExistence type="predicted"/>
<keyword evidence="3" id="KW-1185">Reference proteome</keyword>
<dbReference type="EMBL" id="CAJJDN010000130">
    <property type="protein sequence ID" value="CAD8121078.1"/>
    <property type="molecule type" value="Genomic_DNA"/>
</dbReference>
<keyword evidence="1" id="KW-0472">Membrane</keyword>
<accession>A0A8S1QZT1</accession>
<evidence type="ECO:0000313" key="3">
    <source>
        <dbReference type="Proteomes" id="UP000692954"/>
    </source>
</evidence>
<evidence type="ECO:0000256" key="1">
    <source>
        <dbReference type="SAM" id="Phobius"/>
    </source>
</evidence>
<comment type="caution">
    <text evidence="2">The sequence shown here is derived from an EMBL/GenBank/DDBJ whole genome shotgun (WGS) entry which is preliminary data.</text>
</comment>
<dbReference type="Proteomes" id="UP000692954">
    <property type="component" value="Unassembled WGS sequence"/>
</dbReference>
<dbReference type="PANTHER" id="PTHR12621:SF7">
    <property type="entry name" value="CYSTEINE AND HISTIDINE-RICH DOMAIN-CONTAINING PROTEIN 1"/>
    <property type="match status" value="1"/>
</dbReference>
<protein>
    <recommendedName>
        <fullName evidence="4">Transmembrane protein</fullName>
    </recommendedName>
</protein>
<dbReference type="GO" id="GO:0008270">
    <property type="term" value="F:zinc ion binding"/>
    <property type="evidence" value="ECO:0007669"/>
    <property type="project" value="TreeGrafter"/>
</dbReference>
<evidence type="ECO:0008006" key="4">
    <source>
        <dbReference type="Google" id="ProtNLM"/>
    </source>
</evidence>
<evidence type="ECO:0000313" key="2">
    <source>
        <dbReference type="EMBL" id="CAD8121078.1"/>
    </source>
</evidence>
<sequence>MSLLVKHIKKIDFFGAPLVQQIDSEQSIYKSILGGIITLLICSASVLYTAWVIYLWHTNQFSPKISSSMHVSNFELLDINYDLVKICFYKYEENLIDPFESKVLLPLIMYTENYTFTETAVLNLTNQTTYYGNKYLIPQMKLGFTNINGVLITTSEMYIQIVKCTPDLLKEGEQCASEEISNQFFSQAQNIIIMQLKYKQINSKDGSIETSVQEFFVQVEKPNCYTLNTFLQSSLYEVKDSMLFGSPNYFEYVNGALIQPQTNSAEYCQQAYGNETFASLYVVMKGNQIKTIFEYPNAGDLLANIGSIVSVLFMVRHIIVFFNSYFLNEKIVHDMISYYYPQFSKLKIRKNWKRQIINVTLQNQQLDLNEYIRFYEDIRAKIEQKLTYVNMLYEMSRMYILIRSSKPQEEMKKCHSLGVKLGHLRLTTVALDPFGKFGLSSKEIEDQTLNDDDIGILSLQERKKQFKVNNVIDEDLESIDFYDINRIKL</sequence>
<name>A0A8S1QZT1_9CILI</name>
<organism evidence="2 3">
    <name type="scientific">Paramecium sonneborni</name>
    <dbReference type="NCBI Taxonomy" id="65129"/>
    <lineage>
        <taxon>Eukaryota</taxon>
        <taxon>Sar</taxon>
        <taxon>Alveolata</taxon>
        <taxon>Ciliophora</taxon>
        <taxon>Intramacronucleata</taxon>
        <taxon>Oligohymenophorea</taxon>
        <taxon>Peniculida</taxon>
        <taxon>Parameciidae</taxon>
        <taxon>Paramecium</taxon>
    </lineage>
</organism>
<dbReference type="AlphaFoldDB" id="A0A8S1QZT1"/>
<feature type="transmembrane region" description="Helical" evidence="1">
    <location>
        <begin position="32"/>
        <end position="56"/>
    </location>
</feature>
<dbReference type="PANTHER" id="PTHR12621">
    <property type="entry name" value="CYSTEINE AND HISTIDINE-RICH DOMAIN CHORD -CONTAINING PROTEIN"/>
    <property type="match status" value="1"/>
</dbReference>
<keyword evidence="1" id="KW-0812">Transmembrane</keyword>
<gene>
    <name evidence="2" type="ORF">PSON_ATCC_30995.1.T1300006</name>
</gene>
<reference evidence="2" key="1">
    <citation type="submission" date="2021-01" db="EMBL/GenBank/DDBJ databases">
        <authorList>
            <consortium name="Genoscope - CEA"/>
            <person name="William W."/>
        </authorList>
    </citation>
    <scope>NUCLEOTIDE SEQUENCE</scope>
</reference>
<dbReference type="OrthoDB" id="298611at2759"/>